<accession>A0A022RIQ5</accession>
<protein>
    <submittedName>
        <fullName evidence="1">Uncharacterized protein</fullName>
    </submittedName>
</protein>
<dbReference type="Proteomes" id="UP000030748">
    <property type="component" value="Unassembled WGS sequence"/>
</dbReference>
<reference evidence="1 2" key="1">
    <citation type="journal article" date="2013" name="Proc. Natl. Acad. Sci. U.S.A.">
        <title>Fine-scale variation in meiotic recombination in Mimulus inferred from population shotgun sequencing.</title>
        <authorList>
            <person name="Hellsten U."/>
            <person name="Wright K.M."/>
            <person name="Jenkins J."/>
            <person name="Shu S."/>
            <person name="Yuan Y."/>
            <person name="Wessler S.R."/>
            <person name="Schmutz J."/>
            <person name="Willis J.H."/>
            <person name="Rokhsar D.S."/>
        </authorList>
    </citation>
    <scope>NUCLEOTIDE SEQUENCE [LARGE SCALE GENOMIC DNA]</scope>
    <source>
        <strain evidence="2">cv. DUN x IM62</strain>
    </source>
</reference>
<evidence type="ECO:0000313" key="2">
    <source>
        <dbReference type="Proteomes" id="UP000030748"/>
    </source>
</evidence>
<name>A0A022RIQ5_ERYGU</name>
<organism evidence="1 2">
    <name type="scientific">Erythranthe guttata</name>
    <name type="common">Yellow monkey flower</name>
    <name type="synonym">Mimulus guttatus</name>
    <dbReference type="NCBI Taxonomy" id="4155"/>
    <lineage>
        <taxon>Eukaryota</taxon>
        <taxon>Viridiplantae</taxon>
        <taxon>Streptophyta</taxon>
        <taxon>Embryophyta</taxon>
        <taxon>Tracheophyta</taxon>
        <taxon>Spermatophyta</taxon>
        <taxon>Magnoliopsida</taxon>
        <taxon>eudicotyledons</taxon>
        <taxon>Gunneridae</taxon>
        <taxon>Pentapetalae</taxon>
        <taxon>asterids</taxon>
        <taxon>lamiids</taxon>
        <taxon>Lamiales</taxon>
        <taxon>Phrymaceae</taxon>
        <taxon>Erythranthe</taxon>
    </lineage>
</organism>
<dbReference type="AlphaFoldDB" id="A0A022RIQ5"/>
<evidence type="ECO:0000313" key="1">
    <source>
        <dbReference type="EMBL" id="EYU39869.1"/>
    </source>
</evidence>
<proteinExistence type="predicted"/>
<gene>
    <name evidence="1" type="ORF">MIMGU_mgv1a017444mg</name>
</gene>
<dbReference type="EMBL" id="KI630443">
    <property type="protein sequence ID" value="EYU39869.1"/>
    <property type="molecule type" value="Genomic_DNA"/>
</dbReference>
<keyword evidence="2" id="KW-1185">Reference proteome</keyword>
<sequence>MMRVFHRTVVGCGISSNSWRARCSWPSLHRWLKRKRIVLGLGGELWSVLWWVSCEVLHGCCRLSSGGSTAVKYTG</sequence>